<dbReference type="InterPro" id="IPR020568">
    <property type="entry name" value="Ribosomal_Su5_D2-typ_SF"/>
</dbReference>
<proteinExistence type="inferred from homology"/>
<keyword evidence="12" id="KW-1185">Reference proteome</keyword>
<dbReference type="Pfam" id="PF01138">
    <property type="entry name" value="RNase_PH"/>
    <property type="match status" value="1"/>
</dbReference>
<organism evidence="11 12">
    <name type="scientific">Pichia kluyveri</name>
    <name type="common">Yeast</name>
    <dbReference type="NCBI Taxonomy" id="36015"/>
    <lineage>
        <taxon>Eukaryota</taxon>
        <taxon>Fungi</taxon>
        <taxon>Dikarya</taxon>
        <taxon>Ascomycota</taxon>
        <taxon>Saccharomycotina</taxon>
        <taxon>Pichiomycetes</taxon>
        <taxon>Pichiales</taxon>
        <taxon>Pichiaceae</taxon>
        <taxon>Pichia</taxon>
    </lineage>
</organism>
<keyword evidence="7" id="KW-0694">RNA-binding</keyword>
<dbReference type="GO" id="GO:0035925">
    <property type="term" value="F:mRNA 3'-UTR AU-rich region binding"/>
    <property type="evidence" value="ECO:0007669"/>
    <property type="project" value="TreeGrafter"/>
</dbReference>
<dbReference type="GO" id="GO:0034475">
    <property type="term" value="P:U4 snRNA 3'-end processing"/>
    <property type="evidence" value="ECO:0007669"/>
    <property type="project" value="TreeGrafter"/>
</dbReference>
<dbReference type="EMBL" id="BTGB01000009">
    <property type="protein sequence ID" value="GMM48429.1"/>
    <property type="molecule type" value="Genomic_DNA"/>
</dbReference>
<dbReference type="PANTHER" id="PTHR11097:SF9">
    <property type="entry name" value="EXOSOME COMPLEX COMPONENT RRP43"/>
    <property type="match status" value="1"/>
</dbReference>
<dbReference type="InterPro" id="IPR050590">
    <property type="entry name" value="Exosome_comp_Rrp42_subfam"/>
</dbReference>
<name>A0AAV5RA61_PICKL</name>
<evidence type="ECO:0000259" key="10">
    <source>
        <dbReference type="Pfam" id="PF01138"/>
    </source>
</evidence>
<keyword evidence="5" id="KW-0698">rRNA processing</keyword>
<dbReference type="GO" id="GO:0071028">
    <property type="term" value="P:nuclear mRNA surveillance"/>
    <property type="evidence" value="ECO:0007669"/>
    <property type="project" value="TreeGrafter"/>
</dbReference>
<dbReference type="GO" id="GO:0016075">
    <property type="term" value="P:rRNA catabolic process"/>
    <property type="evidence" value="ECO:0007669"/>
    <property type="project" value="TreeGrafter"/>
</dbReference>
<keyword evidence="4" id="KW-0963">Cytoplasm</keyword>
<evidence type="ECO:0000256" key="9">
    <source>
        <dbReference type="ARBA" id="ARBA00030617"/>
    </source>
</evidence>
<dbReference type="GO" id="GO:0034476">
    <property type="term" value="P:U5 snRNA 3'-end processing"/>
    <property type="evidence" value="ECO:0007669"/>
    <property type="project" value="TreeGrafter"/>
</dbReference>
<evidence type="ECO:0000256" key="2">
    <source>
        <dbReference type="ARBA" id="ARBA00004604"/>
    </source>
</evidence>
<dbReference type="GO" id="GO:0000467">
    <property type="term" value="P:exonucleolytic trimming to generate mature 3'-end of 5.8S rRNA from tricistronic rRNA transcript (SSU-rRNA, 5.8S rRNA, LSU-rRNA)"/>
    <property type="evidence" value="ECO:0007669"/>
    <property type="project" value="TreeGrafter"/>
</dbReference>
<dbReference type="InterPro" id="IPR027408">
    <property type="entry name" value="PNPase/RNase_PH_dom_sf"/>
</dbReference>
<dbReference type="GO" id="GO:0000176">
    <property type="term" value="C:nuclear exosome (RNase complex)"/>
    <property type="evidence" value="ECO:0007669"/>
    <property type="project" value="TreeGrafter"/>
</dbReference>
<comment type="similarity">
    <text evidence="3">Belongs to the RNase PH family.</text>
</comment>
<evidence type="ECO:0000313" key="12">
    <source>
        <dbReference type="Proteomes" id="UP001378960"/>
    </source>
</evidence>
<dbReference type="InterPro" id="IPR001247">
    <property type="entry name" value="ExoRNase_PH_dom1"/>
</dbReference>
<dbReference type="SUPFAM" id="SSF54211">
    <property type="entry name" value="Ribosomal protein S5 domain 2-like"/>
    <property type="match status" value="1"/>
</dbReference>
<gene>
    <name evidence="11" type="ORF">DAPK24_050270</name>
</gene>
<comment type="caution">
    <text evidence="11">The sequence shown here is derived from an EMBL/GenBank/DDBJ whole genome shotgun (WGS) entry which is preliminary data.</text>
</comment>
<evidence type="ECO:0000256" key="8">
    <source>
        <dbReference type="ARBA" id="ARBA00023242"/>
    </source>
</evidence>
<comment type="subcellular location">
    <subcellularLocation>
        <location evidence="1">Cytoplasm</location>
    </subcellularLocation>
    <subcellularLocation>
        <location evidence="2">Nucleus</location>
        <location evidence="2">Nucleolus</location>
    </subcellularLocation>
</comment>
<evidence type="ECO:0000256" key="7">
    <source>
        <dbReference type="ARBA" id="ARBA00022884"/>
    </source>
</evidence>
<sequence length="388" mass="43188">MSEIDGHIQLKSTIFLPSELAQIAPDVTLNKYINAGYRPSLRRFNEFKPVIISKAGISRYDTSINGKAEEMNESTSVIGSSSVKCGETSAICMISAGIIEDDFEAVNDYRTRLDADIIVDNDKEEIENVLGGELLSENGCVYPVVEIAKGSTGPPGDEEVELGEKLFETLLHSGLINRDELKIDIGLKSIDENGDEVILKGEEANIQKKFSFVLYARIQVFGRTGPLFDQCYAALIKALKDTKLPDVYLNERESSLRTRTGKRNANVNIQTYDLVCDQVKYRELKLRNDRICWASTLGIVNVKEERHDEEGDAEMSESNHIGKTIILSDLEGEAEDNIMKRIIALSNGNDEFASITIERGTGERLTKDVIKKALKLSQVRASDMIKKL</sequence>
<reference evidence="11 12" key="1">
    <citation type="journal article" date="2023" name="Elife">
        <title>Identification of key yeast species and microbe-microbe interactions impacting larval growth of Drosophila in the wild.</title>
        <authorList>
            <person name="Mure A."/>
            <person name="Sugiura Y."/>
            <person name="Maeda R."/>
            <person name="Honda K."/>
            <person name="Sakurai N."/>
            <person name="Takahashi Y."/>
            <person name="Watada M."/>
            <person name="Katoh T."/>
            <person name="Gotoh A."/>
            <person name="Gotoh Y."/>
            <person name="Taniguchi I."/>
            <person name="Nakamura K."/>
            <person name="Hayashi T."/>
            <person name="Katayama T."/>
            <person name="Uemura T."/>
            <person name="Hattori Y."/>
        </authorList>
    </citation>
    <scope>NUCLEOTIDE SEQUENCE [LARGE SCALE GENOMIC DNA]</scope>
    <source>
        <strain evidence="11 12">PK-24</strain>
    </source>
</reference>
<dbReference type="GO" id="GO:0071035">
    <property type="term" value="P:nuclear polyadenylation-dependent rRNA catabolic process"/>
    <property type="evidence" value="ECO:0007669"/>
    <property type="project" value="TreeGrafter"/>
</dbReference>
<keyword evidence="6" id="KW-0271">Exosome</keyword>
<dbReference type="PANTHER" id="PTHR11097">
    <property type="entry name" value="EXOSOME COMPLEX EXONUCLEASE RIBOSOMAL RNA PROCESSING PROTEIN"/>
    <property type="match status" value="1"/>
</dbReference>
<dbReference type="Proteomes" id="UP001378960">
    <property type="component" value="Unassembled WGS sequence"/>
</dbReference>
<dbReference type="Gene3D" id="3.30.230.70">
    <property type="entry name" value="GHMP Kinase, N-terminal domain"/>
    <property type="match status" value="1"/>
</dbReference>
<dbReference type="GO" id="GO:0034473">
    <property type="term" value="P:U1 snRNA 3'-end processing"/>
    <property type="evidence" value="ECO:0007669"/>
    <property type="project" value="TreeGrafter"/>
</dbReference>
<protein>
    <recommendedName>
        <fullName evidence="9">Ribosomal RNA-processing protein 43</fullName>
    </recommendedName>
</protein>
<evidence type="ECO:0000256" key="4">
    <source>
        <dbReference type="ARBA" id="ARBA00022490"/>
    </source>
</evidence>
<keyword evidence="8" id="KW-0539">Nucleus</keyword>
<dbReference type="GO" id="GO:0005730">
    <property type="term" value="C:nucleolus"/>
    <property type="evidence" value="ECO:0007669"/>
    <property type="project" value="UniProtKB-SubCell"/>
</dbReference>
<dbReference type="GO" id="GO:0000177">
    <property type="term" value="C:cytoplasmic exosome (RNase complex)"/>
    <property type="evidence" value="ECO:0007669"/>
    <property type="project" value="UniProtKB-ARBA"/>
</dbReference>
<evidence type="ECO:0000256" key="5">
    <source>
        <dbReference type="ARBA" id="ARBA00022552"/>
    </source>
</evidence>
<evidence type="ECO:0000256" key="6">
    <source>
        <dbReference type="ARBA" id="ARBA00022835"/>
    </source>
</evidence>
<dbReference type="AlphaFoldDB" id="A0AAV5RA61"/>
<feature type="domain" description="Exoribonuclease phosphorolytic" evidence="10">
    <location>
        <begin position="77"/>
        <end position="245"/>
    </location>
</feature>
<accession>A0AAV5RA61</accession>
<evidence type="ECO:0000313" key="11">
    <source>
        <dbReference type="EMBL" id="GMM48429.1"/>
    </source>
</evidence>
<evidence type="ECO:0000256" key="3">
    <source>
        <dbReference type="ARBA" id="ARBA00006678"/>
    </source>
</evidence>
<evidence type="ECO:0000256" key="1">
    <source>
        <dbReference type="ARBA" id="ARBA00004496"/>
    </source>
</evidence>
<dbReference type="GO" id="GO:0071038">
    <property type="term" value="P:TRAMP-dependent tRNA surveillance pathway"/>
    <property type="evidence" value="ECO:0007669"/>
    <property type="project" value="TreeGrafter"/>
</dbReference>